<comment type="subcellular location">
    <subcellularLocation>
        <location evidence="5">Cell membrane</location>
        <topology evidence="5">Multi-pass membrane protein</topology>
    </subcellularLocation>
</comment>
<dbReference type="PANTHER" id="PTHR43317">
    <property type="entry name" value="THERMOSPERMINE SYNTHASE ACAULIS5"/>
    <property type="match status" value="1"/>
</dbReference>
<keyword evidence="5" id="KW-0472">Membrane</keyword>
<accession>A0ABY6B5N2</accession>
<comment type="pathway">
    <text evidence="5">Amine and polyamine biosynthesis; spermidine biosynthesis; spermidine from putrescine: step 1/1.</text>
</comment>
<evidence type="ECO:0000256" key="2">
    <source>
        <dbReference type="ARBA" id="ARBA00022679"/>
    </source>
</evidence>
<evidence type="ECO:0000259" key="7">
    <source>
        <dbReference type="PROSITE" id="PS51006"/>
    </source>
</evidence>
<feature type="binding site" evidence="5">
    <location>
        <position position="353"/>
    </location>
    <ligand>
        <name>S-methyl-5'-thioadenosine</name>
        <dbReference type="ChEBI" id="CHEBI:17509"/>
    </ligand>
</feature>
<feature type="binding site" evidence="5">
    <location>
        <position position="333"/>
    </location>
    <ligand>
        <name>spermidine</name>
        <dbReference type="ChEBI" id="CHEBI:57834"/>
    </ligand>
</feature>
<dbReference type="EMBL" id="CP104562">
    <property type="protein sequence ID" value="UXH80485.1"/>
    <property type="molecule type" value="Genomic_DNA"/>
</dbReference>
<protein>
    <recommendedName>
        <fullName evidence="5">Polyamine aminopropyltransferase</fullName>
    </recommendedName>
    <alternativeName>
        <fullName evidence="5">Putrescine aminopropyltransferase</fullName>
        <shortName evidence="5">PAPT</shortName>
    </alternativeName>
    <alternativeName>
        <fullName evidence="5">Spermidine synthase</fullName>
        <shortName evidence="5">SPDS</shortName>
        <shortName evidence="5">SPDSY</shortName>
        <ecNumber evidence="5">2.5.1.16</ecNumber>
    </alternativeName>
</protein>
<dbReference type="PANTHER" id="PTHR43317:SF1">
    <property type="entry name" value="THERMOSPERMINE SYNTHASE ACAULIS5"/>
    <property type="match status" value="1"/>
</dbReference>
<feature type="transmembrane region" description="Helical" evidence="5">
    <location>
        <begin position="179"/>
        <end position="202"/>
    </location>
</feature>
<feature type="active site" description="Proton acceptor" evidence="5 6">
    <location>
        <position position="405"/>
    </location>
</feature>
<comment type="subunit">
    <text evidence="5">Homodimer or homotetramer.</text>
</comment>
<dbReference type="Proteomes" id="UP001064933">
    <property type="component" value="Chromosome"/>
</dbReference>
<dbReference type="EC" id="2.5.1.16" evidence="5"/>
<evidence type="ECO:0000313" key="8">
    <source>
        <dbReference type="EMBL" id="UXH80485.1"/>
    </source>
</evidence>
<keyword evidence="5" id="KW-1133">Transmembrane helix</keyword>
<comment type="function">
    <text evidence="5">Catalyzes the irreversible transfer of a propylamine group from the amino donor S-adenosylmethioninamine (decarboxy-AdoMet) to putrescine (1,4-diaminobutane) to yield spermidine.</text>
</comment>
<feature type="binding site" evidence="5">
    <location>
        <begin position="387"/>
        <end position="388"/>
    </location>
    <ligand>
        <name>S-methyl-5'-thioadenosine</name>
        <dbReference type="ChEBI" id="CHEBI:17509"/>
    </ligand>
</feature>
<dbReference type="InterPro" id="IPR001045">
    <property type="entry name" value="Spermi_synthase"/>
</dbReference>
<organism evidence="8 9">
    <name type="scientific">Roseateles amylovorans</name>
    <dbReference type="NCBI Taxonomy" id="2978473"/>
    <lineage>
        <taxon>Bacteria</taxon>
        <taxon>Pseudomonadati</taxon>
        <taxon>Pseudomonadota</taxon>
        <taxon>Betaproteobacteria</taxon>
        <taxon>Burkholderiales</taxon>
        <taxon>Sphaerotilaceae</taxon>
        <taxon>Roseateles</taxon>
    </lineage>
</organism>
<keyword evidence="5" id="KW-0812">Transmembrane</keyword>
<feature type="transmembrane region" description="Helical" evidence="5">
    <location>
        <begin position="71"/>
        <end position="91"/>
    </location>
</feature>
<feature type="transmembrane region" description="Helical" evidence="5">
    <location>
        <begin position="208"/>
        <end position="226"/>
    </location>
</feature>
<dbReference type="Gene3D" id="3.40.50.150">
    <property type="entry name" value="Vaccinia Virus protein VP39"/>
    <property type="match status" value="1"/>
</dbReference>
<feature type="transmembrane region" description="Helical" evidence="5">
    <location>
        <begin position="233"/>
        <end position="254"/>
    </location>
</feature>
<feature type="binding site" evidence="5">
    <location>
        <position position="279"/>
    </location>
    <ligand>
        <name>S-methyl-5'-thioadenosine</name>
        <dbReference type="ChEBI" id="CHEBI:17509"/>
    </ligand>
</feature>
<dbReference type="HAMAP" id="MF_00198">
    <property type="entry name" value="Spermidine_synth"/>
    <property type="match status" value="1"/>
</dbReference>
<dbReference type="CDD" id="cd02440">
    <property type="entry name" value="AdoMet_MTases"/>
    <property type="match status" value="1"/>
</dbReference>
<dbReference type="InterPro" id="IPR029063">
    <property type="entry name" value="SAM-dependent_MTases_sf"/>
</dbReference>
<comment type="catalytic activity">
    <reaction evidence="5">
        <text>S-adenosyl 3-(methylsulfanyl)propylamine + putrescine = S-methyl-5'-thioadenosine + spermidine + H(+)</text>
        <dbReference type="Rhea" id="RHEA:12721"/>
        <dbReference type="ChEBI" id="CHEBI:15378"/>
        <dbReference type="ChEBI" id="CHEBI:17509"/>
        <dbReference type="ChEBI" id="CHEBI:57443"/>
        <dbReference type="ChEBI" id="CHEBI:57834"/>
        <dbReference type="ChEBI" id="CHEBI:326268"/>
        <dbReference type="EC" id="2.5.1.16"/>
    </reaction>
</comment>
<gene>
    <name evidence="5" type="primary">speE</name>
    <name evidence="8" type="ORF">N4261_11695</name>
</gene>
<dbReference type="InterPro" id="IPR030373">
    <property type="entry name" value="PABS_CS"/>
</dbReference>
<evidence type="ECO:0000256" key="3">
    <source>
        <dbReference type="ARBA" id="ARBA00023066"/>
    </source>
</evidence>
<dbReference type="PROSITE" id="PS51006">
    <property type="entry name" value="PABS_2"/>
    <property type="match status" value="1"/>
</dbReference>
<dbReference type="NCBIfam" id="NF037959">
    <property type="entry name" value="MFS_SpdSyn"/>
    <property type="match status" value="1"/>
</dbReference>
<keyword evidence="4 5" id="KW-0620">Polyamine biosynthesis</keyword>
<keyword evidence="2 5" id="KW-0808">Transferase</keyword>
<evidence type="ECO:0000256" key="1">
    <source>
        <dbReference type="ARBA" id="ARBA00007867"/>
    </source>
</evidence>
<evidence type="ECO:0000313" key="9">
    <source>
        <dbReference type="Proteomes" id="UP001064933"/>
    </source>
</evidence>
<feature type="transmembrane region" description="Helical" evidence="5">
    <location>
        <begin position="134"/>
        <end position="158"/>
    </location>
</feature>
<feature type="domain" description="PABS" evidence="7">
    <location>
        <begin position="243"/>
        <end position="484"/>
    </location>
</feature>
<sequence length="543" mass="59742">MSSNASAGDSSLIDDVSALSYEEAAGDGEPNTRASLPEILLLASVFVIAACGLVYELAAGALASYLLGDSVLQFSTIIGTYLFAMGVGSWLSRYIDRQLVAHFLRLELLVGVIGGLMPAALFTVHSVLPPGQLAAFRILLYGLVLLVGALVGLEIPLVMRILKRHFKKRYALKELVSQVLTFDYLGALLVALAFPLLLVPYLGLVRTGLFFGLLNVAVAIWALWLFRAELRGWRSHAVACAVSVLILALGMAGADRLSTWAEDRFYGEHILFKESSNYQRIVVTQGQGGTRLFLNGNLQFHSRDEYRYHEALVHPAMAAQGAPRRVLVLGGGDGMAVREVLRYPSVQQITLVELDPQMTRLFSTMPLLRQLNHEALLSPKLTIVNADAFGWLEQHDEPYDVIIIDFPDPSNFALGKLYTASFYALIDQHLSASGYAVIQSTSPLVAPRSFWTVVKTVESVGMTATPYHAHVPSFGEWGYVMASRRPWAMPRALPAGLRFISLDGFPALMSFPPDMARPEGLEVNRLSNQSLVHEFEREWGKLH</sequence>
<evidence type="ECO:0000256" key="4">
    <source>
        <dbReference type="ARBA" id="ARBA00023115"/>
    </source>
</evidence>
<feature type="binding site" evidence="5">
    <location>
        <position position="309"/>
    </location>
    <ligand>
        <name>spermidine</name>
        <dbReference type="ChEBI" id="CHEBI:57834"/>
    </ligand>
</feature>
<reference evidence="8" key="1">
    <citation type="submission" date="2022-10" db="EMBL/GenBank/DDBJ databases">
        <title>Characterization and whole genome sequencing of a new Roseateles species, isolated from fresh water.</title>
        <authorList>
            <person name="Guliayeva D.Y."/>
            <person name="Akhremchuk A.E."/>
            <person name="Sikolenko M.A."/>
            <person name="Valentovich L.N."/>
            <person name="Sidarenka A.V."/>
        </authorList>
    </citation>
    <scope>NUCLEOTIDE SEQUENCE</scope>
    <source>
        <strain evidence="8">BIM B-1768</strain>
    </source>
</reference>
<evidence type="ECO:0000256" key="6">
    <source>
        <dbReference type="PROSITE-ProRule" id="PRU00354"/>
    </source>
</evidence>
<name>A0ABY6B5N2_9BURK</name>
<dbReference type="GO" id="GO:0004766">
    <property type="term" value="F:spermidine synthase activity"/>
    <property type="evidence" value="ECO:0007669"/>
    <property type="project" value="UniProtKB-EC"/>
</dbReference>
<comment type="caution">
    <text evidence="5">Lacks conserved residue(s) required for the propagation of feature annotation.</text>
</comment>
<proteinExistence type="inferred from homology"/>
<keyword evidence="5" id="KW-1003">Cell membrane</keyword>
<keyword evidence="9" id="KW-1185">Reference proteome</keyword>
<comment type="similarity">
    <text evidence="1 5">Belongs to the spermidine/spermine synthase family.</text>
</comment>
<dbReference type="PROSITE" id="PS01330">
    <property type="entry name" value="PABS_1"/>
    <property type="match status" value="1"/>
</dbReference>
<evidence type="ECO:0000256" key="5">
    <source>
        <dbReference type="HAMAP-Rule" id="MF_00198"/>
    </source>
</evidence>
<dbReference type="Pfam" id="PF01564">
    <property type="entry name" value="Spermine_synth"/>
    <property type="match status" value="1"/>
</dbReference>
<feature type="transmembrane region" description="Helical" evidence="5">
    <location>
        <begin position="39"/>
        <end position="65"/>
    </location>
</feature>
<dbReference type="RefSeq" id="WP_261760302.1">
    <property type="nucleotide sequence ID" value="NZ_CP104562.2"/>
</dbReference>
<keyword evidence="3 5" id="KW-0745">Spermidine biosynthesis</keyword>
<dbReference type="NCBIfam" id="NF002956">
    <property type="entry name" value="PRK03612.1"/>
    <property type="match status" value="1"/>
</dbReference>
<dbReference type="InterPro" id="IPR030374">
    <property type="entry name" value="PABS"/>
</dbReference>
<dbReference type="SUPFAM" id="SSF53335">
    <property type="entry name" value="S-adenosyl-L-methionine-dependent methyltransferases"/>
    <property type="match status" value="1"/>
</dbReference>
<feature type="transmembrane region" description="Helical" evidence="5">
    <location>
        <begin position="103"/>
        <end position="128"/>
    </location>
</feature>